<evidence type="ECO:0000313" key="2">
    <source>
        <dbReference type="Proteomes" id="UP000679213"/>
    </source>
</evidence>
<gene>
    <name evidence="1" type="ORF">MLAUSG7_0951</name>
</gene>
<sequence>MSSDLSIIFYTKENPKKYEEVLNNYEKEINEKLPNIVTVLGIRTILDKIVVDKIFGEEYYTIKIITDYNPYCSYFYEDEYPVEKAKQIAKQNTQILIDTVKKVIKLIQPEFGYGGIDGTIDDYEIKLDKNKKKYKNPEEFLSDITDNFTKLPWLFVYKEDLGIKIPEKVKWANTLIDISKKPQLIEKIGKCYLYILNTNSVSPAEGEGWL</sequence>
<dbReference type="EMBL" id="LR792632">
    <property type="protein sequence ID" value="CAB3288892.1"/>
    <property type="molecule type" value="Genomic_DNA"/>
</dbReference>
<evidence type="ECO:0000313" key="1">
    <source>
        <dbReference type="EMBL" id="CAB3288892.1"/>
    </source>
</evidence>
<dbReference type="AlphaFoldDB" id="A0A8D6SUU4"/>
<accession>A0A8D6SUU4</accession>
<name>A0A8D6SUU4_9EURY</name>
<dbReference type="KEGG" id="mesg:MLAUSG7_0951"/>
<dbReference type="Proteomes" id="UP000679213">
    <property type="component" value="Chromosome I"/>
</dbReference>
<protein>
    <submittedName>
        <fullName evidence="1">Uncharacterized protein</fullName>
    </submittedName>
</protein>
<reference evidence="1 2" key="1">
    <citation type="submission" date="2020-04" db="EMBL/GenBank/DDBJ databases">
        <authorList>
            <consortium name="Genoscope - CEA"/>
            <person name="William W."/>
        </authorList>
    </citation>
    <scope>NUCLEOTIDE SEQUENCE [LARGE SCALE GENOMIC DNA]</scope>
    <source>
        <strain evidence="1 2">SG7</strain>
    </source>
</reference>
<organism evidence="1 2">
    <name type="scientific">Methanocaldococcus lauensis</name>
    <dbReference type="NCBI Taxonomy" id="2546128"/>
    <lineage>
        <taxon>Archaea</taxon>
        <taxon>Methanobacteriati</taxon>
        <taxon>Methanobacteriota</taxon>
        <taxon>Methanomada group</taxon>
        <taxon>Methanococci</taxon>
        <taxon>Methanococcales</taxon>
        <taxon>Methanocaldococcaceae</taxon>
        <taxon>Methanocaldococcus</taxon>
    </lineage>
</organism>
<proteinExistence type="predicted"/>
<keyword evidence="2" id="KW-1185">Reference proteome</keyword>